<dbReference type="RefSeq" id="WP_174581713.1">
    <property type="nucleotide sequence ID" value="NZ_CAJNOB010000001.1"/>
</dbReference>
<dbReference type="Pfam" id="PF00535">
    <property type="entry name" value="Glycos_transf_2"/>
    <property type="match status" value="1"/>
</dbReference>
<evidence type="ECO:0000313" key="3">
    <source>
        <dbReference type="Proteomes" id="UP000663859"/>
    </source>
</evidence>
<dbReference type="PANTHER" id="PTHR43179:SF7">
    <property type="entry name" value="RHAMNOSYLTRANSFERASE WBBL"/>
    <property type="match status" value="1"/>
</dbReference>
<accession>A0A8J2FMP8</accession>
<reference evidence="2" key="1">
    <citation type="submission" date="2021-02" db="EMBL/GenBank/DDBJ databases">
        <authorList>
            <person name="Cremers G."/>
            <person name="Picone N."/>
        </authorList>
    </citation>
    <scope>NUCLEOTIDE SEQUENCE</scope>
    <source>
        <strain evidence="2">PQ17</strain>
    </source>
</reference>
<keyword evidence="3" id="KW-1185">Reference proteome</keyword>
<sequence>MENYAIIIPTYNLFPMLRRCLESLATTTRTMPPKEILVIDDGSTDQTRPWLMQQGPPLRVLSHARPQGFAKSSNEGAAEAQSPVLIFLNNDVEALANWVEPLLDVLWSYPDVGFVGNAQWNPKTRRWDHLGVVFSPEGLPTHMGKGFRWNPFRGVRTWRAVTAACCAIRREVFWEAGGFDTSFRNGWEDMDLCLRLGRKGYRHYVAYESKVHHWVSSSPGRTACEKQNQDLFLQRWQGSLKQELGASELRLWAINYLGRYCDRPWAYNGWKLGKAFRVLLRGS</sequence>
<proteinExistence type="predicted"/>
<dbReference type="InterPro" id="IPR001173">
    <property type="entry name" value="Glyco_trans_2-like"/>
</dbReference>
<dbReference type="EMBL" id="CAJNOB010000001">
    <property type="protein sequence ID" value="CAF0689544.1"/>
    <property type="molecule type" value="Genomic_DNA"/>
</dbReference>
<protein>
    <submittedName>
        <fullName evidence="2">Glyco_trans_2-like domain-containing protein</fullName>
    </submittedName>
</protein>
<dbReference type="Proteomes" id="UP000663859">
    <property type="component" value="Unassembled WGS sequence"/>
</dbReference>
<dbReference type="SUPFAM" id="SSF53448">
    <property type="entry name" value="Nucleotide-diphospho-sugar transferases"/>
    <property type="match status" value="1"/>
</dbReference>
<comment type="caution">
    <text evidence="2">The sequence shown here is derived from an EMBL/GenBank/DDBJ whole genome shotgun (WGS) entry which is preliminary data.</text>
</comment>
<dbReference type="PANTHER" id="PTHR43179">
    <property type="entry name" value="RHAMNOSYLTRANSFERASE WBBL"/>
    <property type="match status" value="1"/>
</dbReference>
<organism evidence="2 3">
    <name type="scientific">Candidatus Methylacidithermus pantelleriae</name>
    <dbReference type="NCBI Taxonomy" id="2744239"/>
    <lineage>
        <taxon>Bacteria</taxon>
        <taxon>Pseudomonadati</taxon>
        <taxon>Verrucomicrobiota</taxon>
        <taxon>Methylacidiphilae</taxon>
        <taxon>Methylacidiphilales</taxon>
        <taxon>Methylacidiphilaceae</taxon>
        <taxon>Candidatus Methylacidithermus</taxon>
    </lineage>
</organism>
<dbReference type="AlphaFoldDB" id="A0A8J2FMP8"/>
<name>A0A8J2FMP8_9BACT</name>
<evidence type="ECO:0000313" key="2">
    <source>
        <dbReference type="EMBL" id="CAF0689544.1"/>
    </source>
</evidence>
<feature type="domain" description="Glycosyltransferase 2-like" evidence="1">
    <location>
        <begin position="6"/>
        <end position="175"/>
    </location>
</feature>
<evidence type="ECO:0000259" key="1">
    <source>
        <dbReference type="Pfam" id="PF00535"/>
    </source>
</evidence>
<dbReference type="InterPro" id="IPR029044">
    <property type="entry name" value="Nucleotide-diphossugar_trans"/>
</dbReference>
<gene>
    <name evidence="2" type="ORF">MPNT_10257</name>
</gene>
<dbReference type="CDD" id="cd04186">
    <property type="entry name" value="GT_2_like_c"/>
    <property type="match status" value="1"/>
</dbReference>
<dbReference type="Gene3D" id="3.90.550.10">
    <property type="entry name" value="Spore Coat Polysaccharide Biosynthesis Protein SpsA, Chain A"/>
    <property type="match status" value="1"/>
</dbReference>